<evidence type="ECO:0000256" key="2">
    <source>
        <dbReference type="ARBA" id="ARBA00022670"/>
    </source>
</evidence>
<evidence type="ECO:0000256" key="9">
    <source>
        <dbReference type="SAM" id="MobiDB-lite"/>
    </source>
</evidence>
<dbReference type="PROSITE" id="PS00139">
    <property type="entry name" value="THIOL_PROTEASE_CYS"/>
    <property type="match status" value="1"/>
</dbReference>
<feature type="region of interest" description="Disordered" evidence="9">
    <location>
        <begin position="262"/>
        <end position="297"/>
    </location>
</feature>
<feature type="domain" description="Cathepsin propeptide inhibitor" evidence="13">
    <location>
        <begin position="707"/>
        <end position="764"/>
    </location>
</feature>
<protein>
    <submittedName>
        <fullName evidence="14">Putative papain family cysteine protease</fullName>
    </submittedName>
</protein>
<evidence type="ECO:0000256" key="4">
    <source>
        <dbReference type="ARBA" id="ARBA00022801"/>
    </source>
</evidence>
<dbReference type="PROSITE" id="PS00640">
    <property type="entry name" value="THIOL_PROTEASE_ASN"/>
    <property type="match status" value="1"/>
</dbReference>
<keyword evidence="5" id="KW-0788">Thiol protease</keyword>
<feature type="signal peptide" evidence="10">
    <location>
        <begin position="1"/>
        <end position="23"/>
    </location>
</feature>
<keyword evidence="2 14" id="KW-0645">Protease</keyword>
<name>A0A6B2EDP4_9DIPT</name>
<dbReference type="PRINTS" id="PR00705">
    <property type="entry name" value="PAPAIN"/>
</dbReference>
<organism evidence="14">
    <name type="scientific">Phlebotomus kandelakii</name>
    <dbReference type="NCBI Taxonomy" id="1109342"/>
    <lineage>
        <taxon>Eukaryota</taxon>
        <taxon>Metazoa</taxon>
        <taxon>Ecdysozoa</taxon>
        <taxon>Arthropoda</taxon>
        <taxon>Hexapoda</taxon>
        <taxon>Insecta</taxon>
        <taxon>Pterygota</taxon>
        <taxon>Neoptera</taxon>
        <taxon>Endopterygota</taxon>
        <taxon>Diptera</taxon>
        <taxon>Nematocera</taxon>
        <taxon>Psychodoidea</taxon>
        <taxon>Psychodidae</taxon>
        <taxon>Phlebotomus</taxon>
        <taxon>Larroussius</taxon>
    </lineage>
</organism>
<dbReference type="InterPro" id="IPR000668">
    <property type="entry name" value="Peptidase_C1A_C"/>
</dbReference>
<dbReference type="PROSITE" id="PS00639">
    <property type="entry name" value="THIOL_PROTEASE_HIS"/>
    <property type="match status" value="1"/>
</dbReference>
<reference evidence="14" key="1">
    <citation type="submission" date="2019-10" db="EMBL/GenBank/DDBJ databases">
        <title>Short sand fly seasons in Tbilisi, Georgia, hinder development of host immunity to saliva of the visceral leishmaniasis vector Phlebotomus kandelakii.</title>
        <authorList>
            <person name="Oliveira F."/>
            <person name="Giorgobiani E."/>
            <person name="Guimaraes-Costa A.B."/>
            <person name="Abdeladhim M."/>
            <person name="Oristian J."/>
            <person name="Tskhvaradze L."/>
            <person name="Tsertsvadze N."/>
            <person name="Zakalashvili M."/>
            <person name="Valenzuela J.G."/>
            <person name="Kamhawi S."/>
        </authorList>
    </citation>
    <scope>NUCLEOTIDE SEQUENCE</scope>
    <source>
        <strain evidence="14">Wild-capture in Tbilisi</strain>
        <tissue evidence="14">Salivary glands</tissue>
    </source>
</reference>
<comment type="similarity">
    <text evidence="1">Belongs to the peptidase C1 family.</text>
</comment>
<dbReference type="FunFam" id="3.90.70.10:FF:000130">
    <property type="entry name" value="Cysteine proteinase 1"/>
    <property type="match status" value="1"/>
</dbReference>
<evidence type="ECO:0000256" key="1">
    <source>
        <dbReference type="ARBA" id="ARBA00008455"/>
    </source>
</evidence>
<feature type="region of interest" description="Disordered" evidence="9">
    <location>
        <begin position="169"/>
        <end position="189"/>
    </location>
</feature>
<keyword evidence="4" id="KW-0378">Hydrolase</keyword>
<evidence type="ECO:0000256" key="10">
    <source>
        <dbReference type="SAM" id="SignalP"/>
    </source>
</evidence>
<dbReference type="InterPro" id="IPR013201">
    <property type="entry name" value="Prot_inhib_I29"/>
</dbReference>
<dbReference type="Pfam" id="PF00112">
    <property type="entry name" value="Peptidase_C1"/>
    <property type="match status" value="1"/>
</dbReference>
<feature type="chain" id="PRO_5025617588" evidence="10">
    <location>
        <begin position="24"/>
        <end position="1011"/>
    </location>
</feature>
<keyword evidence="3 10" id="KW-0732">Signal</keyword>
<keyword evidence="6" id="KW-0865">Zymogen</keyword>
<keyword evidence="7" id="KW-1015">Disulfide bond</keyword>
<dbReference type="InterPro" id="IPR046350">
    <property type="entry name" value="Cystatin_sf"/>
</dbReference>
<dbReference type="SUPFAM" id="SSF54403">
    <property type="entry name" value="Cystatin/monellin"/>
    <property type="match status" value="3"/>
</dbReference>
<evidence type="ECO:0000259" key="13">
    <source>
        <dbReference type="SMART" id="SM00848"/>
    </source>
</evidence>
<sequence>MLLKRNFLFLIFLASVTLNCVLCGETKDVDVNNDKLDTASAEVAEERDSIQGALELEHEVINEQADQPTSGERFVAIHVDTLGMREELSPTLLGITHLALTFLPADYQLLTVSSAAREVVAGVRYILVVNAERAGDRVMCELEILEKPWITTEWGDKWRMLERTNCSGSPNPLAPDRNHYNRVNPTFTDRPKEVSADRLKEVEDQVVTTTSRDFYVIHDTTTELPLAELSDEMKAALDAYFLAKPGAPGVVREIVAPLDRGVKPEVEDQTTEPKLASPEGETEYLITSSPTPLSNEVFPPTEAQEVYEDPGQQQILDPFFTIDPSQLPNEPNERRKRDLGVTEKEEFLFMINRALEEIDAIDEDKYKRVATEIFMLEASMKNSENCENIGAHVIVENSQCDEGDENVRECMENVLPETAKLCAIEATLCDDKSLKLKKTHCKPLPEKKIREKRGEEVRLVGGVSEIDLSDESHPIHKLVRESLASLGTTDNGDTYSFVKINSASRQTVAGTLYKANLDVKDSDSKGVKCDMEIWERLWLTPSKEVKFNCDNAKHYQYRQRRSVDDAPPVPIPGGPIPVDFDNDEKVQNLVKNSLVSFNEKEGNTFKLHRIVGATKKVVSGILYEIQVEFKSEDPQQILQCDLSVWERPWLKEDNSKTDVSCDNDKKKYTFRSKRSLIYDHRRRTDYEEEEKRLMHQKETLAHHEELFHKFQLKFGRAYHSSMEKSLRFRIFQDNLAKIQQLNEREMGTAKYGVTDFADLTPTEYRMRTGLWKKSLDVNHIPNPIAEIPNIKVPKSFDWRDKNVVSEVKNQGNCGSCWAFSVTGNIEGLHAVKTGKLEEYSEQELLDCDTEDGACNGGLPDNAYKAIEEIGGLELESEYPYRARKGQCVFNKTLSHVRVKGAVDLPKNETAMQQWLLQNGPISIGINANAMQFYRGGVSHPWRPLCRHGSIDHGVLIVGYGVAEYPLFNKTLPYWIVKNSWGPKWGEQGYYRVFRGDNTCGVNSMASSAVLE</sequence>
<dbReference type="PANTHER" id="PTHR12411">
    <property type="entry name" value="CYSTEINE PROTEASE FAMILY C1-RELATED"/>
    <property type="match status" value="1"/>
</dbReference>
<evidence type="ECO:0000256" key="8">
    <source>
        <dbReference type="ARBA" id="ARBA00023180"/>
    </source>
</evidence>
<dbReference type="Gene3D" id="3.10.450.10">
    <property type="match status" value="3"/>
</dbReference>
<keyword evidence="8" id="KW-0325">Glycoprotein</keyword>
<dbReference type="InterPro" id="IPR039417">
    <property type="entry name" value="Peptidase_C1A_papain-like"/>
</dbReference>
<evidence type="ECO:0000256" key="3">
    <source>
        <dbReference type="ARBA" id="ARBA00022729"/>
    </source>
</evidence>
<evidence type="ECO:0000256" key="6">
    <source>
        <dbReference type="ARBA" id="ARBA00023145"/>
    </source>
</evidence>
<dbReference type="CDD" id="cd02248">
    <property type="entry name" value="Peptidase_C1A"/>
    <property type="match status" value="1"/>
</dbReference>
<feature type="domain" description="Peptidase C1A papain C-terminal" evidence="12">
    <location>
        <begin position="792"/>
        <end position="1009"/>
    </location>
</feature>
<dbReference type="Pfam" id="PF08246">
    <property type="entry name" value="Inhibitor_I29"/>
    <property type="match status" value="1"/>
</dbReference>
<evidence type="ECO:0000256" key="5">
    <source>
        <dbReference type="ARBA" id="ARBA00022807"/>
    </source>
</evidence>
<accession>A0A6B2EDP4</accession>
<dbReference type="EMBL" id="GIFK01003354">
    <property type="protein sequence ID" value="NBJ61057.1"/>
    <property type="molecule type" value="Transcribed_RNA"/>
</dbReference>
<dbReference type="AlphaFoldDB" id="A0A6B2EDP4"/>
<evidence type="ECO:0000259" key="12">
    <source>
        <dbReference type="SMART" id="SM00645"/>
    </source>
</evidence>
<evidence type="ECO:0000259" key="11">
    <source>
        <dbReference type="SMART" id="SM00043"/>
    </source>
</evidence>
<feature type="domain" description="Cystatin" evidence="11">
    <location>
        <begin position="458"/>
        <end position="550"/>
    </location>
</feature>
<dbReference type="GO" id="GO:0004869">
    <property type="term" value="F:cysteine-type endopeptidase inhibitor activity"/>
    <property type="evidence" value="ECO:0007669"/>
    <property type="project" value="InterPro"/>
</dbReference>
<dbReference type="InterPro" id="IPR000169">
    <property type="entry name" value="Pept_cys_AS"/>
</dbReference>
<dbReference type="InterPro" id="IPR025661">
    <property type="entry name" value="Pept_asp_AS"/>
</dbReference>
<dbReference type="SMART" id="SM00043">
    <property type="entry name" value="CY"/>
    <property type="match status" value="2"/>
</dbReference>
<dbReference type="GO" id="GO:0006508">
    <property type="term" value="P:proteolysis"/>
    <property type="evidence" value="ECO:0007669"/>
    <property type="project" value="UniProtKB-KW"/>
</dbReference>
<dbReference type="SUPFAM" id="SSF54001">
    <property type="entry name" value="Cysteine proteinases"/>
    <property type="match status" value="1"/>
</dbReference>
<dbReference type="InterPro" id="IPR000010">
    <property type="entry name" value="Cystatin_dom"/>
</dbReference>
<evidence type="ECO:0000256" key="7">
    <source>
        <dbReference type="ARBA" id="ARBA00023157"/>
    </source>
</evidence>
<dbReference type="Gene3D" id="3.90.70.10">
    <property type="entry name" value="Cysteine proteinases"/>
    <property type="match status" value="1"/>
</dbReference>
<proteinExistence type="inferred from homology"/>
<dbReference type="SMART" id="SM00848">
    <property type="entry name" value="Inhibitor_I29"/>
    <property type="match status" value="1"/>
</dbReference>
<dbReference type="InterPro" id="IPR025660">
    <property type="entry name" value="Pept_his_AS"/>
</dbReference>
<dbReference type="SMART" id="SM00645">
    <property type="entry name" value="Pept_C1"/>
    <property type="match status" value="1"/>
</dbReference>
<feature type="compositionally biased region" description="Polar residues" evidence="9">
    <location>
        <begin position="285"/>
        <end position="294"/>
    </location>
</feature>
<feature type="domain" description="Cystatin" evidence="11">
    <location>
        <begin position="570"/>
        <end position="662"/>
    </location>
</feature>
<dbReference type="CDD" id="cd00042">
    <property type="entry name" value="CY"/>
    <property type="match status" value="2"/>
</dbReference>
<dbReference type="Pfam" id="PF00031">
    <property type="entry name" value="Cystatin"/>
    <property type="match status" value="2"/>
</dbReference>
<evidence type="ECO:0000313" key="14">
    <source>
        <dbReference type="EMBL" id="NBJ61057.1"/>
    </source>
</evidence>
<dbReference type="InterPro" id="IPR038765">
    <property type="entry name" value="Papain-like_cys_pep_sf"/>
</dbReference>
<dbReference type="GO" id="GO:0008234">
    <property type="term" value="F:cysteine-type peptidase activity"/>
    <property type="evidence" value="ECO:0007669"/>
    <property type="project" value="UniProtKB-KW"/>
</dbReference>
<dbReference type="InterPro" id="IPR013128">
    <property type="entry name" value="Peptidase_C1A"/>
</dbReference>